<gene>
    <name evidence="2" type="ORF">A4S02_11360</name>
</gene>
<dbReference type="CDD" id="cd04186">
    <property type="entry name" value="GT_2_like_c"/>
    <property type="match status" value="1"/>
</dbReference>
<organism evidence="2 3">
    <name type="scientific">Acetobacter ascendens</name>
    <dbReference type="NCBI Taxonomy" id="481146"/>
    <lineage>
        <taxon>Bacteria</taxon>
        <taxon>Pseudomonadati</taxon>
        <taxon>Pseudomonadota</taxon>
        <taxon>Alphaproteobacteria</taxon>
        <taxon>Acetobacterales</taxon>
        <taxon>Acetobacteraceae</taxon>
        <taxon>Acetobacter</taxon>
    </lineage>
</organism>
<dbReference type="InterPro" id="IPR001173">
    <property type="entry name" value="Glyco_trans_2-like"/>
</dbReference>
<dbReference type="KEGG" id="aasc:A4S02_11360"/>
<accession>A0A1D8QY63</accession>
<evidence type="ECO:0000313" key="2">
    <source>
        <dbReference type="EMBL" id="AOW47270.1"/>
    </source>
</evidence>
<evidence type="ECO:0000313" key="3">
    <source>
        <dbReference type="Proteomes" id="UP000175973"/>
    </source>
</evidence>
<sequence length="985" mass="111995">MKCQDLSMSLSGDIKKIDWSVFDATWYAEKYGDVLKFLGIEGAEALEEFYREKGPALRHSPNPYFDEDWYLRRYPAVADAVGKGEWQSGFDHYCRAGFSSHNPHWLFDREFYFKQHATLQPAALEEAGFRNLYDHYLNVGDEQFLTGSWFFNATAYLKSGLARIEGLGAFAQCVRNLKPEQGYGQRLSWYFDPEWYLETYPHVRKELDSGRWLSALHHYLSNSTPTDYNPNAYFSEEFYGSVNHDVSGAVESGNFRNFYEHFLRYGVHELRKPSANVDLESYYRNAVVQKEVTRGDFPDAFAHYIAHNGRLEDDVEGLKESEALSKKLYHEMCQIRLPVLLNQTLDFTYDVPDLSVIIVAHNLFAMTMSALASLRANYNGQMQVIVVDSGSTDGVRHIERYVRGLDVVRFPGNVGFLLGCNAALEKVRGPFTLYLNNDTELMPEAIGNAVARLRHEIKIGAVGAKLIRTNGLLQEAGSIVWRDGSVCGYLRDQRPDVPEANFVRSVDYCAGAFLMVRTPLLRTLGGFDTDYAPAYFEETDLCLRIHEAGFDVVYDPSVVVVHYEYGTSSFMSGASMIARNQDVFRRKHTAYLRQKSLNNPRMLTKARFSKQDQKRVLFIEDRLPYRFLGSGFTRSNDIVRSMIAAGCQVTVYPVFRPTESQEDICMAFPDRAEVMWDRELPELEDFIKSRAGYYDAIWIARTHNADRLAPVLMDCADALTGTMVIIDTEAVSAPREHSKMELRGQTPEKTVDDLLKHEFRHLFMAEKIIAVNSKDSKILNSHGFSNVHVLGHLQNASTWSPGWEDRRNLLFLGAMHDQDSPNVDSLAWFSGEVLPLLDGRLPEDVKFTVCGYINPRVDLTPLINNPRVVVTGRVEDVTPVYNSHRVFVAPTRYAGGIPYKLHEAAAHGIPVVATDILCEQVGWEPGEDMLCASISDAQGFADAIVRLYEDKQLWEKVHAHELKRISTENTQENYVKTIKDILEIL</sequence>
<dbReference type="Pfam" id="PF13692">
    <property type="entry name" value="Glyco_trans_1_4"/>
    <property type="match status" value="1"/>
</dbReference>
<dbReference type="Gene3D" id="3.40.50.2000">
    <property type="entry name" value="Glycogen Phosphorylase B"/>
    <property type="match status" value="1"/>
</dbReference>
<evidence type="ECO:0000259" key="1">
    <source>
        <dbReference type="Pfam" id="PF00535"/>
    </source>
</evidence>
<dbReference type="InterPro" id="IPR029044">
    <property type="entry name" value="Nucleotide-diphossugar_trans"/>
</dbReference>
<reference evidence="3" key="1">
    <citation type="submission" date="2016-04" db="EMBL/GenBank/DDBJ databases">
        <authorList>
            <person name="Jeon C.O."/>
            <person name="Cho G.Y."/>
            <person name="Jeong H.I."/>
            <person name="Kim K.H."/>
        </authorList>
    </citation>
    <scope>NUCLEOTIDE SEQUENCE [LARGE SCALE GENOMIC DNA]</scope>
    <source>
        <strain evidence="3">LMG 1590</strain>
    </source>
</reference>
<dbReference type="AlphaFoldDB" id="A0A1D8QY63"/>
<dbReference type="SUPFAM" id="SSF53448">
    <property type="entry name" value="Nucleotide-diphospho-sugar transferases"/>
    <property type="match status" value="1"/>
</dbReference>
<dbReference type="CDD" id="cd03801">
    <property type="entry name" value="GT4_PimA-like"/>
    <property type="match status" value="1"/>
</dbReference>
<dbReference type="Proteomes" id="UP000175973">
    <property type="component" value="Chromosome"/>
</dbReference>
<dbReference type="PANTHER" id="PTHR43179:SF7">
    <property type="entry name" value="RHAMNOSYLTRANSFERASE WBBL"/>
    <property type="match status" value="1"/>
</dbReference>
<proteinExistence type="predicted"/>
<keyword evidence="3" id="KW-1185">Reference proteome</keyword>
<feature type="domain" description="Glycosyltransferase 2-like" evidence="1">
    <location>
        <begin position="355"/>
        <end position="464"/>
    </location>
</feature>
<dbReference type="GO" id="GO:0016740">
    <property type="term" value="F:transferase activity"/>
    <property type="evidence" value="ECO:0007669"/>
    <property type="project" value="UniProtKB-KW"/>
</dbReference>
<keyword evidence="2" id="KW-0808">Transferase</keyword>
<name>A0A1D8QY63_9PROT</name>
<dbReference type="Pfam" id="PF00535">
    <property type="entry name" value="Glycos_transf_2"/>
    <property type="match status" value="1"/>
</dbReference>
<dbReference type="PANTHER" id="PTHR43179">
    <property type="entry name" value="RHAMNOSYLTRANSFERASE WBBL"/>
    <property type="match status" value="1"/>
</dbReference>
<dbReference type="RefSeq" id="WP_070323842.1">
    <property type="nucleotide sequence ID" value="NZ_CP015164.1"/>
</dbReference>
<dbReference type="Gene3D" id="3.90.550.10">
    <property type="entry name" value="Spore Coat Polysaccharide Biosynthesis Protein SpsA, Chain A"/>
    <property type="match status" value="1"/>
</dbReference>
<dbReference type="EMBL" id="CP015164">
    <property type="protein sequence ID" value="AOW47270.1"/>
    <property type="molecule type" value="Genomic_DNA"/>
</dbReference>
<protein>
    <submittedName>
        <fullName evidence="2">Glycosyl transferase</fullName>
    </submittedName>
</protein>
<dbReference type="SUPFAM" id="SSF53756">
    <property type="entry name" value="UDP-Glycosyltransferase/glycogen phosphorylase"/>
    <property type="match status" value="1"/>
</dbReference>